<proteinExistence type="predicted"/>
<organism evidence="2 3">
    <name type="scientific">Pseudomonas syringae pv. pisi str. 1704B</name>
    <dbReference type="NCBI Taxonomy" id="629263"/>
    <lineage>
        <taxon>Bacteria</taxon>
        <taxon>Pseudomonadati</taxon>
        <taxon>Pseudomonadota</taxon>
        <taxon>Gammaproteobacteria</taxon>
        <taxon>Pseudomonadales</taxon>
        <taxon>Pseudomonadaceae</taxon>
        <taxon>Pseudomonas</taxon>
        <taxon>Pseudomonas syringae</taxon>
    </lineage>
</organism>
<protein>
    <submittedName>
        <fullName evidence="2">Uncharacterized protein</fullName>
    </submittedName>
</protein>
<accession>F3GNB2</accession>
<feature type="region of interest" description="Disordered" evidence="1">
    <location>
        <begin position="1"/>
        <end position="32"/>
    </location>
</feature>
<feature type="compositionally biased region" description="Acidic residues" evidence="1">
    <location>
        <begin position="22"/>
        <end position="32"/>
    </location>
</feature>
<dbReference type="EMBL" id="AEAI01003249">
    <property type="protein sequence ID" value="EGH48565.1"/>
    <property type="molecule type" value="Genomic_DNA"/>
</dbReference>
<feature type="non-terminal residue" evidence="2">
    <location>
        <position position="1"/>
    </location>
</feature>
<comment type="caution">
    <text evidence="2">The sequence shown here is derived from an EMBL/GenBank/DDBJ whole genome shotgun (WGS) entry which is preliminary data.</text>
</comment>
<reference evidence="2 3" key="1">
    <citation type="journal article" date="2011" name="PLoS Pathog.">
        <title>Dynamic evolution of pathogenicity revealed by sequencing and comparative genomics of 19 Pseudomonas syringae isolates.</title>
        <authorList>
            <person name="Baltrus D.A."/>
            <person name="Nishimura M.T."/>
            <person name="Romanchuk A."/>
            <person name="Chang J.H."/>
            <person name="Mukhtar M.S."/>
            <person name="Cherkis K."/>
            <person name="Roach J."/>
            <person name="Grant S.R."/>
            <person name="Jones C.D."/>
            <person name="Dangl J.L."/>
        </authorList>
    </citation>
    <scope>NUCLEOTIDE SEQUENCE [LARGE SCALE GENOMIC DNA]</scope>
    <source>
        <strain evidence="2 3">1704B</strain>
    </source>
</reference>
<dbReference type="AlphaFoldDB" id="F3GNB2"/>
<gene>
    <name evidence="2" type="ORF">PSYPI_42140</name>
</gene>
<keyword evidence="3" id="KW-1185">Reference proteome</keyword>
<evidence type="ECO:0000313" key="3">
    <source>
        <dbReference type="Proteomes" id="UP000004986"/>
    </source>
</evidence>
<evidence type="ECO:0000313" key="2">
    <source>
        <dbReference type="EMBL" id="EGH48565.1"/>
    </source>
</evidence>
<dbReference type="Proteomes" id="UP000004986">
    <property type="component" value="Unassembled WGS sequence"/>
</dbReference>
<sequence length="32" mass="3152">TRTTPPPAPTGSSTASTAEWGLVDDDAPGPQA</sequence>
<dbReference type="HOGENOM" id="CLU_3386537_0_0_6"/>
<evidence type="ECO:0000256" key="1">
    <source>
        <dbReference type="SAM" id="MobiDB-lite"/>
    </source>
</evidence>
<name>F3GNB2_PSESJ</name>